<organism evidence="4 5">
    <name type="scientific">Formimonas warabiya</name>
    <dbReference type="NCBI Taxonomy" id="1761012"/>
    <lineage>
        <taxon>Bacteria</taxon>
        <taxon>Bacillati</taxon>
        <taxon>Bacillota</taxon>
        <taxon>Clostridia</taxon>
        <taxon>Eubacteriales</taxon>
        <taxon>Peptococcaceae</taxon>
        <taxon>Candidatus Formimonas</taxon>
    </lineage>
</organism>
<dbReference type="EMBL" id="CP017634">
    <property type="protein sequence ID" value="ATW25443.1"/>
    <property type="molecule type" value="Genomic_DNA"/>
</dbReference>
<feature type="transmembrane region" description="Helical" evidence="1">
    <location>
        <begin position="218"/>
        <end position="238"/>
    </location>
</feature>
<dbReference type="KEGG" id="fwa:DCMF_12240"/>
<dbReference type="Pfam" id="PF10882">
    <property type="entry name" value="bPH_5"/>
    <property type="match status" value="1"/>
</dbReference>
<protein>
    <recommendedName>
        <fullName evidence="6">DUF5808 domain-containing protein</fullName>
    </recommendedName>
</protein>
<dbReference type="InterPro" id="IPR043831">
    <property type="entry name" value="DUF5808"/>
</dbReference>
<keyword evidence="1" id="KW-1133">Transmembrane helix</keyword>
<evidence type="ECO:0008006" key="6">
    <source>
        <dbReference type="Google" id="ProtNLM"/>
    </source>
</evidence>
<feature type="domain" description="Bacterial Pleckstrin homology" evidence="2">
    <location>
        <begin position="360"/>
        <end position="445"/>
    </location>
</feature>
<dbReference type="InterPro" id="IPR027783">
    <property type="entry name" value="Bacterial_PH-related"/>
</dbReference>
<name>A0A3G1KSE8_FORW1</name>
<feature type="transmembrane region" description="Helical" evidence="1">
    <location>
        <begin position="166"/>
        <end position="187"/>
    </location>
</feature>
<evidence type="ECO:0000256" key="1">
    <source>
        <dbReference type="SAM" id="Phobius"/>
    </source>
</evidence>
<feature type="transmembrane region" description="Helical" evidence="1">
    <location>
        <begin position="328"/>
        <end position="349"/>
    </location>
</feature>
<keyword evidence="1" id="KW-0812">Transmembrane</keyword>
<feature type="transmembrane region" description="Helical" evidence="1">
    <location>
        <begin position="56"/>
        <end position="76"/>
    </location>
</feature>
<proteinExistence type="predicted"/>
<keyword evidence="1" id="KW-0472">Membrane</keyword>
<evidence type="ECO:0000259" key="3">
    <source>
        <dbReference type="Pfam" id="PF19124"/>
    </source>
</evidence>
<dbReference type="OrthoDB" id="157646at2"/>
<feature type="transmembrane region" description="Helical" evidence="1">
    <location>
        <begin position="6"/>
        <end position="23"/>
    </location>
</feature>
<feature type="domain" description="DUF5808" evidence="3">
    <location>
        <begin position="301"/>
        <end position="327"/>
    </location>
</feature>
<evidence type="ECO:0000313" key="4">
    <source>
        <dbReference type="EMBL" id="ATW25443.1"/>
    </source>
</evidence>
<sequence>MLQVLLIITWLVFGTMAASALFYKNHHDHQILGVTLSHEHARSPEVQEMIKGFKMACYLVLLLSIGFSLLMLVKAMGPYAEFYMLVLVMANLFANWLVIHHYQQRLLAIKKKKAWTYPRTRVVTVDMNVAKEKGKSGLTPFWTWLFFFLSFIPTVFLIRYGEMQVFYPIGFSLIGPLCQLSTVYLYYQMRNRHAPVLSDLTEMNQASARAEERINTTAATLSAFAMLVFWILFNISVIYVKNGILVVLSSAILVVALLMIAHWQQRKIRAVENSLFGEIWKGDDGIFEQESTWKWGCYYNPHDPRIIVPKRIAGMGWTINIGNPAGKAIGLGMIALFLIIMGSVFYGGIKDYTIAENGAQITIDAAMYDMRFEKNQVVSLSIVDKIPNGMRTNGYGGLNKSFGHFSIEGYGKCMLYVYNHVDKYIVVQLKGNDPSYVIVNDKSQDETEQLYQTIKQWLAE</sequence>
<feature type="transmembrane region" description="Helical" evidence="1">
    <location>
        <begin position="141"/>
        <end position="160"/>
    </location>
</feature>
<dbReference type="Proteomes" id="UP000323521">
    <property type="component" value="Chromosome"/>
</dbReference>
<dbReference type="AlphaFoldDB" id="A0A3G1KSE8"/>
<accession>A0A3G1KSE8</accession>
<feature type="transmembrane region" description="Helical" evidence="1">
    <location>
        <begin position="82"/>
        <end position="102"/>
    </location>
</feature>
<reference evidence="4 5" key="1">
    <citation type="submission" date="2016-10" db="EMBL/GenBank/DDBJ databases">
        <title>Complete Genome Sequence of Peptococcaceae strain DCMF.</title>
        <authorList>
            <person name="Edwards R.J."/>
            <person name="Holland S.I."/>
            <person name="Deshpande N.P."/>
            <person name="Wong Y.K."/>
            <person name="Ertan H."/>
            <person name="Manefield M."/>
            <person name="Russell T.L."/>
            <person name="Lee M.J."/>
        </authorList>
    </citation>
    <scope>NUCLEOTIDE SEQUENCE [LARGE SCALE GENOMIC DNA]</scope>
    <source>
        <strain evidence="4 5">DCMF</strain>
    </source>
</reference>
<feature type="transmembrane region" description="Helical" evidence="1">
    <location>
        <begin position="244"/>
        <end position="263"/>
    </location>
</feature>
<gene>
    <name evidence="4" type="ORF">DCMF_12240</name>
</gene>
<evidence type="ECO:0000313" key="5">
    <source>
        <dbReference type="Proteomes" id="UP000323521"/>
    </source>
</evidence>
<evidence type="ECO:0000259" key="2">
    <source>
        <dbReference type="Pfam" id="PF10882"/>
    </source>
</evidence>
<keyword evidence="5" id="KW-1185">Reference proteome</keyword>
<dbReference type="RefSeq" id="WP_148134698.1">
    <property type="nucleotide sequence ID" value="NZ_CP017634.1"/>
</dbReference>
<dbReference type="Pfam" id="PF19124">
    <property type="entry name" value="DUF5808"/>
    <property type="match status" value="1"/>
</dbReference>